<dbReference type="FunFam" id="3.10.50.40:FF:000010">
    <property type="entry name" value="Peptidyl-prolyl cis-trans isomerase Pin1"/>
    <property type="match status" value="1"/>
</dbReference>
<dbReference type="Pfam" id="PF00397">
    <property type="entry name" value="WW"/>
    <property type="match status" value="1"/>
</dbReference>
<accession>A0A6B2LPC0</accession>
<dbReference type="InterPro" id="IPR000297">
    <property type="entry name" value="PPIase_PpiC"/>
</dbReference>
<dbReference type="EC" id="5.2.1.8" evidence="5"/>
<evidence type="ECO:0000256" key="3">
    <source>
        <dbReference type="ARBA" id="ARBA00023235"/>
    </source>
</evidence>
<dbReference type="GO" id="GO:0080090">
    <property type="term" value="P:regulation of primary metabolic process"/>
    <property type="evidence" value="ECO:0007669"/>
    <property type="project" value="UniProtKB-ARBA"/>
</dbReference>
<dbReference type="GO" id="GO:0005829">
    <property type="term" value="C:cytosol"/>
    <property type="evidence" value="ECO:0007669"/>
    <property type="project" value="TreeGrafter"/>
</dbReference>
<evidence type="ECO:0000256" key="2">
    <source>
        <dbReference type="ARBA" id="ARBA00023110"/>
    </source>
</evidence>
<proteinExistence type="predicted"/>
<dbReference type="Gene3D" id="3.10.50.40">
    <property type="match status" value="1"/>
</dbReference>
<feature type="domain" description="PpiC" evidence="7">
    <location>
        <begin position="40"/>
        <end position="154"/>
    </location>
</feature>
<evidence type="ECO:0000259" key="7">
    <source>
        <dbReference type="PROSITE" id="PS50198"/>
    </source>
</evidence>
<sequence>MPAGWEVRQSTSQNRPYYFNRNTGVTQWEYPEDSDSDSGEEKVRVLHLLVKHAGSRRPASWRQPSITIPLEEAQRQIKAHREAIMAAPDKLAKFKELASQYSDCSSAQNQGDLGSFGRGEMQKPFEETSFSLPVNGISNPIITDSGVHIIYRLA</sequence>
<dbReference type="PROSITE" id="PS50198">
    <property type="entry name" value="PPIC_PPIASE_2"/>
    <property type="match status" value="1"/>
</dbReference>
<dbReference type="PROSITE" id="PS50020">
    <property type="entry name" value="WW_DOMAIN_2"/>
    <property type="match status" value="1"/>
</dbReference>
<dbReference type="InterPro" id="IPR051370">
    <property type="entry name" value="PPIase_Pin1"/>
</dbReference>
<dbReference type="Gene3D" id="2.20.70.10">
    <property type="match status" value="1"/>
</dbReference>
<organism evidence="8">
    <name type="scientific">Arcella intermedia</name>
    <dbReference type="NCBI Taxonomy" id="1963864"/>
    <lineage>
        <taxon>Eukaryota</taxon>
        <taxon>Amoebozoa</taxon>
        <taxon>Tubulinea</taxon>
        <taxon>Elardia</taxon>
        <taxon>Arcellinida</taxon>
        <taxon>Sphaerothecina</taxon>
        <taxon>Arcellidae</taxon>
        <taxon>Arcella</taxon>
    </lineage>
</organism>
<dbReference type="InterPro" id="IPR001202">
    <property type="entry name" value="WW_dom"/>
</dbReference>
<dbReference type="GO" id="GO:0060255">
    <property type="term" value="P:regulation of macromolecule metabolic process"/>
    <property type="evidence" value="ECO:0007669"/>
    <property type="project" value="UniProtKB-ARBA"/>
</dbReference>
<dbReference type="SUPFAM" id="SSF54534">
    <property type="entry name" value="FKBP-like"/>
    <property type="match status" value="1"/>
</dbReference>
<reference evidence="8" key="1">
    <citation type="journal article" date="2020" name="J. Eukaryot. Microbiol.">
        <title>De novo Sequencing, Assembly and Annotation of the Transcriptome for the Free-Living Testate Amoeba Arcella intermedia.</title>
        <authorList>
            <person name="Ribeiro G.M."/>
            <person name="Porfirio-Sousa A.L."/>
            <person name="Maurer-Alcala X.X."/>
            <person name="Katz L.A."/>
            <person name="Lahr D.J.G."/>
        </authorList>
    </citation>
    <scope>NUCLEOTIDE SEQUENCE</scope>
</reference>
<dbReference type="SUPFAM" id="SSF51045">
    <property type="entry name" value="WW domain"/>
    <property type="match status" value="1"/>
</dbReference>
<evidence type="ECO:0000256" key="5">
    <source>
        <dbReference type="RuleBase" id="RU363014"/>
    </source>
</evidence>
<dbReference type="GO" id="GO:0003755">
    <property type="term" value="F:peptidyl-prolyl cis-trans isomerase activity"/>
    <property type="evidence" value="ECO:0007669"/>
    <property type="project" value="UniProtKB-UniRule"/>
</dbReference>
<dbReference type="CDD" id="cd00201">
    <property type="entry name" value="WW"/>
    <property type="match status" value="1"/>
</dbReference>
<evidence type="ECO:0000256" key="1">
    <source>
        <dbReference type="ARBA" id="ARBA00000971"/>
    </source>
</evidence>
<dbReference type="SMART" id="SM00456">
    <property type="entry name" value="WW"/>
    <property type="match status" value="1"/>
</dbReference>
<keyword evidence="2 4" id="KW-0697">Rotamase</keyword>
<dbReference type="InterPro" id="IPR046357">
    <property type="entry name" value="PPIase_dom_sf"/>
</dbReference>
<dbReference type="PANTHER" id="PTHR10657:SF4">
    <property type="entry name" value="PEPTIDYL-PROLYL CIS-TRANS ISOMERASE-RELATED"/>
    <property type="match status" value="1"/>
</dbReference>
<dbReference type="PROSITE" id="PS01159">
    <property type="entry name" value="WW_DOMAIN_1"/>
    <property type="match status" value="1"/>
</dbReference>
<comment type="catalytic activity">
    <reaction evidence="1 5">
        <text>[protein]-peptidylproline (omega=180) = [protein]-peptidylproline (omega=0)</text>
        <dbReference type="Rhea" id="RHEA:16237"/>
        <dbReference type="Rhea" id="RHEA-COMP:10747"/>
        <dbReference type="Rhea" id="RHEA-COMP:10748"/>
        <dbReference type="ChEBI" id="CHEBI:83833"/>
        <dbReference type="ChEBI" id="CHEBI:83834"/>
        <dbReference type="EC" id="5.2.1.8"/>
    </reaction>
</comment>
<dbReference type="PANTHER" id="PTHR10657">
    <property type="entry name" value="PEPTIDYL-PROLYL CIS-TRANS ISOMERASE"/>
    <property type="match status" value="1"/>
</dbReference>
<dbReference type="InterPro" id="IPR036020">
    <property type="entry name" value="WW_dom_sf"/>
</dbReference>
<dbReference type="Pfam" id="PF00639">
    <property type="entry name" value="Rotamase"/>
    <property type="match status" value="1"/>
</dbReference>
<keyword evidence="3 4" id="KW-0413">Isomerase</keyword>
<protein>
    <recommendedName>
        <fullName evidence="5">Peptidyl-prolyl cis-trans isomerase</fullName>
        <ecNumber evidence="5">5.2.1.8</ecNumber>
    </recommendedName>
</protein>
<dbReference type="AlphaFoldDB" id="A0A6B2LPC0"/>
<evidence type="ECO:0000259" key="6">
    <source>
        <dbReference type="PROSITE" id="PS50020"/>
    </source>
</evidence>
<evidence type="ECO:0000256" key="4">
    <source>
        <dbReference type="PROSITE-ProRule" id="PRU00278"/>
    </source>
</evidence>
<dbReference type="GO" id="GO:0005634">
    <property type="term" value="C:nucleus"/>
    <property type="evidence" value="ECO:0007669"/>
    <property type="project" value="TreeGrafter"/>
</dbReference>
<name>A0A6B2LPC0_9EUKA</name>
<dbReference type="EMBL" id="GIBP01009579">
    <property type="protein sequence ID" value="NDV38548.1"/>
    <property type="molecule type" value="Transcribed_RNA"/>
</dbReference>
<feature type="domain" description="WW" evidence="6">
    <location>
        <begin position="1"/>
        <end position="33"/>
    </location>
</feature>
<evidence type="ECO:0000313" key="8">
    <source>
        <dbReference type="EMBL" id="NDV38548.1"/>
    </source>
</evidence>